<dbReference type="InterPro" id="IPR023809">
    <property type="entry name" value="Thiopep_bacteriocin_synth_dom"/>
</dbReference>
<dbReference type="Proteomes" id="UP001604267">
    <property type="component" value="Unassembled WGS sequence"/>
</dbReference>
<sequence length="325" mass="35362">MVRVERLLADCLDDARTEPFGTVPVAAQDAGYPAARRTFLAAGLHALRAHTPDAGWVQLNLAGAAAGRGPLPYGNLAATARELLDSGQVREFFFMHKPPGLRVRFLAAQPSRAGELRDTLLRRLEPGPAEGTWAPPVAGVYEPETYLFGGPRSMPWVHALFTADSLAWLDVHTLVAGAPAPPSWRVSLALLHAVFDGLDIVGWEHRGVWQAVREETGRRLPGGLGEPDLLRAAAGIRGWWELSPGARLEALPRCWRDIVGEHVQAVGRAAEHWRTHYFASGESTIGARRAAAHYTVFHWNRGALSTARQCLLTEALAADGREGVR</sequence>
<evidence type="ECO:0000259" key="1">
    <source>
        <dbReference type="Pfam" id="PF14028"/>
    </source>
</evidence>
<protein>
    <submittedName>
        <fullName evidence="2">Thiopeptide-type bacteriocin biosynthesis protein</fullName>
    </submittedName>
</protein>
<keyword evidence="3" id="KW-1185">Reference proteome</keyword>
<dbReference type="EMBL" id="JBICYV010000023">
    <property type="protein sequence ID" value="MFG3015898.1"/>
    <property type="molecule type" value="Genomic_DNA"/>
</dbReference>
<evidence type="ECO:0000313" key="3">
    <source>
        <dbReference type="Proteomes" id="UP001604267"/>
    </source>
</evidence>
<evidence type="ECO:0000313" key="2">
    <source>
        <dbReference type="EMBL" id="MFG3015898.1"/>
    </source>
</evidence>
<dbReference type="RefSeq" id="WP_392824064.1">
    <property type="nucleotide sequence ID" value="NZ_JBICYV010000023.1"/>
</dbReference>
<name>A0ABW7BFD3_9ACTN</name>
<feature type="domain" description="Thiopeptide-type bacteriocin biosynthesis" evidence="1">
    <location>
        <begin position="71"/>
        <end position="316"/>
    </location>
</feature>
<dbReference type="NCBIfam" id="TIGR03891">
    <property type="entry name" value="thiopep_ocin"/>
    <property type="match status" value="1"/>
</dbReference>
<organism evidence="2 3">
    <name type="scientific">Streptomyces cinerochromogenes</name>
    <dbReference type="NCBI Taxonomy" id="66422"/>
    <lineage>
        <taxon>Bacteria</taxon>
        <taxon>Bacillati</taxon>
        <taxon>Actinomycetota</taxon>
        <taxon>Actinomycetes</taxon>
        <taxon>Kitasatosporales</taxon>
        <taxon>Streptomycetaceae</taxon>
        <taxon>Streptomyces</taxon>
    </lineage>
</organism>
<reference evidence="2 3" key="1">
    <citation type="submission" date="2024-10" db="EMBL/GenBank/DDBJ databases">
        <title>The Natural Products Discovery Center: Release of the First 8490 Sequenced Strains for Exploring Actinobacteria Biosynthetic Diversity.</title>
        <authorList>
            <person name="Kalkreuter E."/>
            <person name="Kautsar S.A."/>
            <person name="Yang D."/>
            <person name="Bader C.D."/>
            <person name="Teijaro C.N."/>
            <person name="Fluegel L."/>
            <person name="Davis C.M."/>
            <person name="Simpson J.R."/>
            <person name="Lauterbach L."/>
            <person name="Steele A.D."/>
            <person name="Gui C."/>
            <person name="Meng S."/>
            <person name="Li G."/>
            <person name="Viehrig K."/>
            <person name="Ye F."/>
            <person name="Su P."/>
            <person name="Kiefer A.F."/>
            <person name="Nichols A."/>
            <person name="Cepeda A.J."/>
            <person name="Yan W."/>
            <person name="Fan B."/>
            <person name="Jiang Y."/>
            <person name="Adhikari A."/>
            <person name="Zheng C.-J."/>
            <person name="Schuster L."/>
            <person name="Cowan T.M."/>
            <person name="Smanski M.J."/>
            <person name="Chevrette M.G."/>
            <person name="De Carvalho L.P.S."/>
            <person name="Shen B."/>
        </authorList>
    </citation>
    <scope>NUCLEOTIDE SEQUENCE [LARGE SCALE GENOMIC DNA]</scope>
    <source>
        <strain evidence="2 3">NPDC048320</strain>
    </source>
</reference>
<accession>A0ABW7BFD3</accession>
<dbReference type="Pfam" id="PF14028">
    <property type="entry name" value="Lant_dehydr_C"/>
    <property type="match status" value="1"/>
</dbReference>
<gene>
    <name evidence="2" type="ORF">ACGFZB_36730</name>
</gene>
<proteinExistence type="predicted"/>
<comment type="caution">
    <text evidence="2">The sequence shown here is derived from an EMBL/GenBank/DDBJ whole genome shotgun (WGS) entry which is preliminary data.</text>
</comment>